<dbReference type="EC" id="2.1.1.72" evidence="1"/>
<comment type="catalytic activity">
    <reaction evidence="2">
        <text>a 2'-deoxyadenosine in DNA + S-adenosyl-L-methionine = an N(6)-methyl-2'-deoxyadenosine in DNA + S-adenosyl-L-homocysteine + H(+)</text>
        <dbReference type="Rhea" id="RHEA:15197"/>
        <dbReference type="Rhea" id="RHEA-COMP:12418"/>
        <dbReference type="Rhea" id="RHEA-COMP:12419"/>
        <dbReference type="ChEBI" id="CHEBI:15378"/>
        <dbReference type="ChEBI" id="CHEBI:57856"/>
        <dbReference type="ChEBI" id="CHEBI:59789"/>
        <dbReference type="ChEBI" id="CHEBI:90615"/>
        <dbReference type="ChEBI" id="CHEBI:90616"/>
        <dbReference type="EC" id="2.1.1.72"/>
    </reaction>
</comment>
<dbReference type="InterPro" id="IPR023095">
    <property type="entry name" value="Ade_MeTrfase_dom_2"/>
</dbReference>
<dbReference type="REBASE" id="289741">
    <property type="entry name" value="M.Mha10643ORF281P"/>
</dbReference>
<evidence type="ECO:0000313" key="4">
    <source>
        <dbReference type="Proteomes" id="UP000271188"/>
    </source>
</evidence>
<sequence length="280" mass="32686">MAKQIFKQAPLPFIGQKRMFLTQFTQILYDNIEGDGEGWTIIDVFGGSGLLAHTAKREKPLAQVIYNDFDGYAERLKHIKEINQLRQEIYQIVDGIIPKNKRINKEIKAEIINKINEFEGFIDLNCLSSWLLFSGNQVSSLDALFQLDFWHCIRQSNYPEAEGYLNGLVVIQESFHTLLPKYQNKPNVLLLLDPPYLCTRQESYKQANYFDLIDFLRLIDLTKPPYIFFSSTKSEFIRFIHYMVESKKENWQAFEGAERIVVNASASYNGKYEDNMVFKF</sequence>
<gene>
    <name evidence="3" type="ORF">NCTC10643_00281</name>
</gene>
<organism evidence="3 4">
    <name type="scientific">Mannheimia haemolytica</name>
    <name type="common">Pasteurella haemolytica</name>
    <dbReference type="NCBI Taxonomy" id="75985"/>
    <lineage>
        <taxon>Bacteria</taxon>
        <taxon>Pseudomonadati</taxon>
        <taxon>Pseudomonadota</taxon>
        <taxon>Gammaproteobacteria</taxon>
        <taxon>Pasteurellales</taxon>
        <taxon>Pasteurellaceae</taxon>
        <taxon>Mannheimia</taxon>
    </lineage>
</organism>
<dbReference type="Proteomes" id="UP000271188">
    <property type="component" value="Chromosome"/>
</dbReference>
<evidence type="ECO:0000256" key="2">
    <source>
        <dbReference type="ARBA" id="ARBA00047942"/>
    </source>
</evidence>
<accession>A0A3S4XU57</accession>
<dbReference type="InterPro" id="IPR029063">
    <property type="entry name" value="SAM-dependent_MTases_sf"/>
</dbReference>
<dbReference type="EMBL" id="LR134495">
    <property type="protein sequence ID" value="VEI74850.1"/>
    <property type="molecule type" value="Genomic_DNA"/>
</dbReference>
<protein>
    <recommendedName>
        <fullName evidence="1">site-specific DNA-methyltransferase (adenine-specific)</fullName>
        <ecNumber evidence="1">2.1.1.72</ecNumber>
    </recommendedName>
</protein>
<evidence type="ECO:0000313" key="3">
    <source>
        <dbReference type="EMBL" id="VEI74850.1"/>
    </source>
</evidence>
<keyword evidence="3" id="KW-0489">Methyltransferase</keyword>
<dbReference type="Gene3D" id="1.10.1020.10">
    <property type="entry name" value="Adenine-specific Methyltransferase, Domain 2"/>
    <property type="match status" value="1"/>
</dbReference>
<name>A0A3S4XU57_MANHA</name>
<dbReference type="SUPFAM" id="SSF53335">
    <property type="entry name" value="S-adenosyl-L-methionine-dependent methyltransferases"/>
    <property type="match status" value="1"/>
</dbReference>
<proteinExistence type="predicted"/>
<dbReference type="GO" id="GO:0009007">
    <property type="term" value="F:site-specific DNA-methyltransferase (adenine-specific) activity"/>
    <property type="evidence" value="ECO:0007669"/>
    <property type="project" value="InterPro"/>
</dbReference>
<dbReference type="AlphaFoldDB" id="A0A3S4XU57"/>
<dbReference type="RefSeq" id="WP_172595335.1">
    <property type="nucleotide sequence ID" value="NZ_LR134495.1"/>
</dbReference>
<keyword evidence="3" id="KW-0808">Transferase</keyword>
<reference evidence="3" key="1">
    <citation type="submission" date="2018-12" db="EMBL/GenBank/DDBJ databases">
        <authorList>
            <consortium name="Pathogen Informatics"/>
        </authorList>
    </citation>
    <scope>NUCLEOTIDE SEQUENCE [LARGE SCALE GENOMIC DNA]</scope>
    <source>
        <strain evidence="3">NCTC10643</strain>
    </source>
</reference>
<evidence type="ECO:0000256" key="1">
    <source>
        <dbReference type="ARBA" id="ARBA00011900"/>
    </source>
</evidence>
<dbReference type="GO" id="GO:0032259">
    <property type="term" value="P:methylation"/>
    <property type="evidence" value="ECO:0007669"/>
    <property type="project" value="UniProtKB-KW"/>
</dbReference>
<dbReference type="Gene3D" id="3.40.50.150">
    <property type="entry name" value="Vaccinia Virus protein VP39"/>
    <property type="match status" value="1"/>
</dbReference>